<keyword evidence="1" id="KW-0547">Nucleotide-binding</keyword>
<keyword evidence="2" id="KW-0342">GTP-binding</keyword>
<dbReference type="GO" id="GO:0003924">
    <property type="term" value="F:GTPase activity"/>
    <property type="evidence" value="ECO:0007669"/>
    <property type="project" value="InterPro"/>
</dbReference>
<dbReference type="Pfam" id="PF00071">
    <property type="entry name" value="Ras"/>
    <property type="match status" value="1"/>
</dbReference>
<dbReference type="PANTHER" id="PTHR24072">
    <property type="entry name" value="RHO FAMILY GTPASE"/>
    <property type="match status" value="1"/>
</dbReference>
<keyword evidence="3" id="KW-0378">Hydrolase</keyword>
<dbReference type="GO" id="GO:0007264">
    <property type="term" value="P:small GTPase-mediated signal transduction"/>
    <property type="evidence" value="ECO:0007669"/>
    <property type="project" value="InterPro"/>
</dbReference>
<dbReference type="Gene3D" id="3.40.50.300">
    <property type="entry name" value="P-loop containing nucleotide triphosphate hydrolases"/>
    <property type="match status" value="1"/>
</dbReference>
<proteinExistence type="predicted"/>
<dbReference type="EMBL" id="KV428146">
    <property type="protein sequence ID" value="KZT35267.1"/>
    <property type="molecule type" value="Genomic_DNA"/>
</dbReference>
<dbReference type="Proteomes" id="UP000076798">
    <property type="component" value="Unassembled WGS sequence"/>
</dbReference>
<organism evidence="3 4">
    <name type="scientific">Sistotremastrum suecicum HHB10207 ss-3</name>
    <dbReference type="NCBI Taxonomy" id="1314776"/>
    <lineage>
        <taxon>Eukaryota</taxon>
        <taxon>Fungi</taxon>
        <taxon>Dikarya</taxon>
        <taxon>Basidiomycota</taxon>
        <taxon>Agaricomycotina</taxon>
        <taxon>Agaricomycetes</taxon>
        <taxon>Sistotremastrales</taxon>
        <taxon>Sistotremastraceae</taxon>
        <taxon>Sistotremastrum</taxon>
    </lineage>
</organism>
<evidence type="ECO:0000313" key="3">
    <source>
        <dbReference type="EMBL" id="KZT35267.1"/>
    </source>
</evidence>
<reference evidence="3 4" key="1">
    <citation type="journal article" date="2016" name="Mol. Biol. Evol.">
        <title>Comparative Genomics of Early-Diverging Mushroom-Forming Fungi Provides Insights into the Origins of Lignocellulose Decay Capabilities.</title>
        <authorList>
            <person name="Nagy L.G."/>
            <person name="Riley R."/>
            <person name="Tritt A."/>
            <person name="Adam C."/>
            <person name="Daum C."/>
            <person name="Floudas D."/>
            <person name="Sun H."/>
            <person name="Yadav J.S."/>
            <person name="Pangilinan J."/>
            <person name="Larsson K.H."/>
            <person name="Matsuura K."/>
            <person name="Barry K."/>
            <person name="Labutti K."/>
            <person name="Kuo R."/>
            <person name="Ohm R.A."/>
            <person name="Bhattacharya S.S."/>
            <person name="Shirouzu T."/>
            <person name="Yoshinaga Y."/>
            <person name="Martin F.M."/>
            <person name="Grigoriev I.V."/>
            <person name="Hibbett D.S."/>
        </authorList>
    </citation>
    <scope>NUCLEOTIDE SEQUENCE [LARGE SCALE GENOMIC DNA]</scope>
    <source>
        <strain evidence="3 4">HHB10207 ss-3</strain>
    </source>
</reference>
<evidence type="ECO:0000313" key="4">
    <source>
        <dbReference type="Proteomes" id="UP000076798"/>
    </source>
</evidence>
<dbReference type="PRINTS" id="PR00449">
    <property type="entry name" value="RASTRNSFRMNG"/>
</dbReference>
<dbReference type="InterPro" id="IPR027417">
    <property type="entry name" value="P-loop_NTPase"/>
</dbReference>
<dbReference type="STRING" id="1314776.A0A166AFD3"/>
<sequence>MSRKAKGNVLRRADADGRAVFQKVSRTETGVSLASTVVASTPSDGKVIQCILLGPDESGKDVFLKHCSRHEDADMYSAANKIHYALKSTTMAVVDGVEYNIDLWDVAWPEYPRGIKMNDWRVLTSRLTAIGPVVILCWFSVDSLPSFNRIGSYWYPTMTDYIAPSPPIIVVATNIEIRDGDSKENRDDLKSDEIVIFEQGKEMAGRVSAVKYLEVSDKDSSAVEAVFLEVVRASFRPVSSNRSGNKCTIQ</sequence>
<name>A0A166AFD3_9AGAM</name>
<dbReference type="OrthoDB" id="25896at2759"/>
<accession>A0A166AFD3</accession>
<gene>
    <name evidence="3" type="ORF">SISSUDRAFT_189399</name>
</gene>
<dbReference type="PROSITE" id="PS51419">
    <property type="entry name" value="RAB"/>
    <property type="match status" value="1"/>
</dbReference>
<dbReference type="SUPFAM" id="SSF52540">
    <property type="entry name" value="P-loop containing nucleoside triphosphate hydrolases"/>
    <property type="match status" value="1"/>
</dbReference>
<dbReference type="AlphaFoldDB" id="A0A166AFD3"/>
<dbReference type="SMART" id="SM00174">
    <property type="entry name" value="RHO"/>
    <property type="match status" value="1"/>
</dbReference>
<evidence type="ECO:0000256" key="1">
    <source>
        <dbReference type="ARBA" id="ARBA00022741"/>
    </source>
</evidence>
<dbReference type="InterPro" id="IPR001806">
    <property type="entry name" value="Small_GTPase"/>
</dbReference>
<dbReference type="GO" id="GO:0005525">
    <property type="term" value="F:GTP binding"/>
    <property type="evidence" value="ECO:0007669"/>
    <property type="project" value="UniProtKB-KW"/>
</dbReference>
<dbReference type="InterPro" id="IPR003578">
    <property type="entry name" value="Small_GTPase_Rho"/>
</dbReference>
<protein>
    <submittedName>
        <fullName evidence="3">p-loop containing nucleoside triphosphate hydrolase protein</fullName>
    </submittedName>
</protein>
<keyword evidence="4" id="KW-1185">Reference proteome</keyword>
<evidence type="ECO:0000256" key="2">
    <source>
        <dbReference type="ARBA" id="ARBA00023134"/>
    </source>
</evidence>